<name>A0A1V0RRI9_9RHOB</name>
<dbReference type="Pfam" id="PF14520">
    <property type="entry name" value="HHH_5"/>
    <property type="match status" value="1"/>
</dbReference>
<protein>
    <submittedName>
        <fullName evidence="2">DNA repair and recombination protein RadA</fullName>
    </submittedName>
</protein>
<feature type="compositionally biased region" description="Basic and acidic residues" evidence="1">
    <location>
        <begin position="74"/>
        <end position="85"/>
    </location>
</feature>
<gene>
    <name evidence="2" type="ORF">ROSMUCSMR3_02788</name>
</gene>
<sequence>MSDLNDIPGVGPAIALGLANIGITTTEHLSKANVATLIQVRGISEARAERFIAVANMVLAAPELPKAAPVNAKKTAETKPSEDKPKSKKGGGKKDKKPKKDKKKDKKKKGDKSGSDKKSKKGKKKK</sequence>
<evidence type="ECO:0000313" key="2">
    <source>
        <dbReference type="EMBL" id="ARE84255.1"/>
    </source>
</evidence>
<dbReference type="OrthoDB" id="7746053at2"/>
<dbReference type="GO" id="GO:0000166">
    <property type="term" value="F:nucleotide binding"/>
    <property type="evidence" value="ECO:0007669"/>
    <property type="project" value="InterPro"/>
</dbReference>
<reference evidence="2 3" key="1">
    <citation type="submission" date="2017-03" db="EMBL/GenBank/DDBJ databases">
        <title>Genome Sequence of Roseovarius mucosus strain SMR3 Isolated from a culture of the Diatom Skeletonema marinoi.</title>
        <authorList>
            <person name="Topel M."/>
            <person name="Pinder M."/>
            <person name="Johansson O.N."/>
            <person name="Kourtchenko O."/>
            <person name="Godhe A."/>
            <person name="Clarke A.K."/>
        </authorList>
    </citation>
    <scope>NUCLEOTIDE SEQUENCE [LARGE SCALE GENOMIC DNA]</scope>
    <source>
        <strain evidence="2 3">SMR3</strain>
    </source>
</reference>
<dbReference type="RefSeq" id="WP_081507659.1">
    <property type="nucleotide sequence ID" value="NZ_CP020474.1"/>
</dbReference>
<evidence type="ECO:0000313" key="3">
    <source>
        <dbReference type="Proteomes" id="UP000192273"/>
    </source>
</evidence>
<dbReference type="Proteomes" id="UP000192273">
    <property type="component" value="Chromosome"/>
</dbReference>
<evidence type="ECO:0000256" key="1">
    <source>
        <dbReference type="SAM" id="MobiDB-lite"/>
    </source>
</evidence>
<dbReference type="SUPFAM" id="SSF47794">
    <property type="entry name" value="Rad51 N-terminal domain-like"/>
    <property type="match status" value="1"/>
</dbReference>
<accession>A0A1V0RRI9</accession>
<feature type="compositionally biased region" description="Basic residues" evidence="1">
    <location>
        <begin position="86"/>
        <end position="110"/>
    </location>
</feature>
<dbReference type="AlphaFoldDB" id="A0A1V0RRI9"/>
<dbReference type="InterPro" id="IPR010995">
    <property type="entry name" value="DNA_repair_Rad51/TF_NusA_a-hlx"/>
</dbReference>
<feature type="region of interest" description="Disordered" evidence="1">
    <location>
        <begin position="62"/>
        <end position="126"/>
    </location>
</feature>
<dbReference type="KEGG" id="rmm:ROSMUCSMR3_02788"/>
<proteinExistence type="predicted"/>
<dbReference type="EMBL" id="CP020474">
    <property type="protein sequence ID" value="ARE84255.1"/>
    <property type="molecule type" value="Genomic_DNA"/>
</dbReference>
<keyword evidence="3" id="KW-1185">Reference proteome</keyword>
<organism evidence="2 3">
    <name type="scientific">Roseovarius mucosus</name>
    <dbReference type="NCBI Taxonomy" id="215743"/>
    <lineage>
        <taxon>Bacteria</taxon>
        <taxon>Pseudomonadati</taxon>
        <taxon>Pseudomonadota</taxon>
        <taxon>Alphaproteobacteria</taxon>
        <taxon>Rhodobacterales</taxon>
        <taxon>Roseobacteraceae</taxon>
        <taxon>Roseovarius</taxon>
    </lineage>
</organism>
<dbReference type="Gene3D" id="1.10.150.20">
    <property type="entry name" value="5' to 3' exonuclease, C-terminal subdomain"/>
    <property type="match status" value="1"/>
</dbReference>